<proteinExistence type="predicted"/>
<evidence type="ECO:0000313" key="4">
    <source>
        <dbReference type="Proteomes" id="UP001283361"/>
    </source>
</evidence>
<gene>
    <name evidence="3" type="ORF">RRG08_027365</name>
</gene>
<protein>
    <submittedName>
        <fullName evidence="3">Uncharacterized protein</fullName>
    </submittedName>
</protein>
<keyword evidence="2" id="KW-0732">Signal</keyword>
<dbReference type="Proteomes" id="UP001283361">
    <property type="component" value="Unassembled WGS sequence"/>
</dbReference>
<dbReference type="EMBL" id="JAWDGP010005911">
    <property type="protein sequence ID" value="KAK3750042.1"/>
    <property type="molecule type" value="Genomic_DNA"/>
</dbReference>
<accession>A0AAE0YLF3</accession>
<comment type="caution">
    <text evidence="3">The sequence shown here is derived from an EMBL/GenBank/DDBJ whole genome shotgun (WGS) entry which is preliminary data.</text>
</comment>
<keyword evidence="4" id="KW-1185">Reference proteome</keyword>
<evidence type="ECO:0000256" key="2">
    <source>
        <dbReference type="SAM" id="SignalP"/>
    </source>
</evidence>
<evidence type="ECO:0000313" key="3">
    <source>
        <dbReference type="EMBL" id="KAK3750042.1"/>
    </source>
</evidence>
<sequence length="130" mass="14786">MSLSFCIVSFCIAFGLMTSTGSANKPIYYDHVYPHHSPYYRSIPEKVIQVHHYTDGVSHNHDRYYQPHDSYPHHYTDYNDGYMKKRDNQLIELLLLSALMNNNRRTPTNQGPFTPAAQQGGILPGGALIG</sequence>
<name>A0AAE0YLF3_9GAST</name>
<evidence type="ECO:0000256" key="1">
    <source>
        <dbReference type="SAM" id="MobiDB-lite"/>
    </source>
</evidence>
<feature type="region of interest" description="Disordered" evidence="1">
    <location>
        <begin position="105"/>
        <end position="130"/>
    </location>
</feature>
<dbReference type="AlphaFoldDB" id="A0AAE0YLF3"/>
<reference evidence="3" key="1">
    <citation type="journal article" date="2023" name="G3 (Bethesda)">
        <title>A reference genome for the long-term kleptoplast-retaining sea slug Elysia crispata morphotype clarki.</title>
        <authorList>
            <person name="Eastman K.E."/>
            <person name="Pendleton A.L."/>
            <person name="Shaikh M.A."/>
            <person name="Suttiyut T."/>
            <person name="Ogas R."/>
            <person name="Tomko P."/>
            <person name="Gavelis G."/>
            <person name="Widhalm J.R."/>
            <person name="Wisecaver J.H."/>
        </authorList>
    </citation>
    <scope>NUCLEOTIDE SEQUENCE</scope>
    <source>
        <strain evidence="3">ECLA1</strain>
    </source>
</reference>
<feature type="chain" id="PRO_5041989638" evidence="2">
    <location>
        <begin position="24"/>
        <end position="130"/>
    </location>
</feature>
<organism evidence="3 4">
    <name type="scientific">Elysia crispata</name>
    <name type="common">lettuce slug</name>
    <dbReference type="NCBI Taxonomy" id="231223"/>
    <lineage>
        <taxon>Eukaryota</taxon>
        <taxon>Metazoa</taxon>
        <taxon>Spiralia</taxon>
        <taxon>Lophotrochozoa</taxon>
        <taxon>Mollusca</taxon>
        <taxon>Gastropoda</taxon>
        <taxon>Heterobranchia</taxon>
        <taxon>Euthyneura</taxon>
        <taxon>Panpulmonata</taxon>
        <taxon>Sacoglossa</taxon>
        <taxon>Placobranchoidea</taxon>
        <taxon>Plakobranchidae</taxon>
        <taxon>Elysia</taxon>
    </lineage>
</organism>
<feature type="signal peptide" evidence="2">
    <location>
        <begin position="1"/>
        <end position="23"/>
    </location>
</feature>